<dbReference type="Pfam" id="PF13041">
    <property type="entry name" value="PPR_2"/>
    <property type="match status" value="1"/>
</dbReference>
<evidence type="ECO:0008006" key="4">
    <source>
        <dbReference type="Google" id="ProtNLM"/>
    </source>
</evidence>
<proteinExistence type="predicted"/>
<dbReference type="InterPro" id="IPR011990">
    <property type="entry name" value="TPR-like_helical_dom_sf"/>
</dbReference>
<dbReference type="Gene3D" id="1.25.40.10">
    <property type="entry name" value="Tetratricopeptide repeat domain"/>
    <property type="match status" value="1"/>
</dbReference>
<reference evidence="2" key="1">
    <citation type="submission" date="2023-03" db="EMBL/GenBank/DDBJ databases">
        <title>Emydomyces testavorans Genome Sequence.</title>
        <authorList>
            <person name="Hoyer L."/>
        </authorList>
    </citation>
    <scope>NUCLEOTIDE SEQUENCE</scope>
    <source>
        <strain evidence="2">16-2883</strain>
    </source>
</reference>
<evidence type="ECO:0000313" key="2">
    <source>
        <dbReference type="EMBL" id="WEW59770.1"/>
    </source>
</evidence>
<name>A0AAF0IJC0_9EURO</name>
<accession>A0AAF0IJC0</accession>
<sequence>MLCLRIRNKAITLSRVTATPTRLLVQHSTPTLSIRGARYKHAYMQKADASISKGALREELKWVGGDRVTLMNRIEKMLTDDEFEKAVALVMAAEREGTESIASWNALLGEETRKNGPEVAFKLFNDIKKRGVKPNEYTYTVLFRALAKHPSKRAVQIGMSLYNTLKPDSPVPRSIVHTNAVLQLCSNHNNMAALWEIVGGLPSTGPGAPDNVTYSTILRAILKSTETAIDKLDQGRDKKLISEKKISAVREGKMIWADIVNKWRKGDVIVDQRLVFHMANLLCFGQRRRDLFDLLALLEQTMNIKRPEAMMKLVQSMKERLAATNHEREHRQKAVCPSDIHEDPEDIEPAEEISSEDLFKPVILDGVPTRSISQSGGHDLPKPSYSLPTNRELTILLRACRNFSGGPAIGRQYWTMLTTPDGPFNIEPDRTSYHEYLRILRVTRSSAITLHLIQSEMVPKGVAFTNTFVIALSTCFRDKNNPNVLETASTLIDIMPTTWAGSHPKVISSYIDLVRLSVSPPRLYADTRGNSVFPERDQDQLYKNRLLSAIRHLAPHIQKLQQFLNCQNRRDETDQKMYGDEEVTEYGTSSPAALADQSHITLKRIAGMIKDLHSPSIAHLLSADEADQLKLQALRLHRILNPGPPRSSWDRSSSGPDTAEAAGKLRKRESQSLSSEYTW</sequence>
<organism evidence="2 3">
    <name type="scientific">Emydomyces testavorans</name>
    <dbReference type="NCBI Taxonomy" id="2070801"/>
    <lineage>
        <taxon>Eukaryota</taxon>
        <taxon>Fungi</taxon>
        <taxon>Dikarya</taxon>
        <taxon>Ascomycota</taxon>
        <taxon>Pezizomycotina</taxon>
        <taxon>Eurotiomycetes</taxon>
        <taxon>Eurotiomycetidae</taxon>
        <taxon>Onygenales</taxon>
        <taxon>Nannizziopsiaceae</taxon>
        <taxon>Emydomyces</taxon>
    </lineage>
</organism>
<dbReference type="Proteomes" id="UP001219355">
    <property type="component" value="Chromosome 3"/>
</dbReference>
<dbReference type="GO" id="GO:0003729">
    <property type="term" value="F:mRNA binding"/>
    <property type="evidence" value="ECO:0007669"/>
    <property type="project" value="TreeGrafter"/>
</dbReference>
<evidence type="ECO:0000256" key="1">
    <source>
        <dbReference type="SAM" id="MobiDB-lite"/>
    </source>
</evidence>
<dbReference type="AlphaFoldDB" id="A0AAF0IJC0"/>
<protein>
    <recommendedName>
        <fullName evidence="4">Pentatricopeptide repeat protein</fullName>
    </recommendedName>
</protein>
<evidence type="ECO:0000313" key="3">
    <source>
        <dbReference type="Proteomes" id="UP001219355"/>
    </source>
</evidence>
<feature type="region of interest" description="Disordered" evidence="1">
    <location>
        <begin position="324"/>
        <end position="344"/>
    </location>
</feature>
<dbReference type="InterPro" id="IPR002885">
    <property type="entry name" value="PPR_rpt"/>
</dbReference>
<keyword evidence="3" id="KW-1185">Reference proteome</keyword>
<gene>
    <name evidence="2" type="ORF">PRK78_005250</name>
</gene>
<dbReference type="PANTHER" id="PTHR47938">
    <property type="entry name" value="RESPIRATORY COMPLEX I CHAPERONE (CIA84), PUTATIVE (AFU_ORTHOLOGUE AFUA_2G06020)-RELATED"/>
    <property type="match status" value="1"/>
</dbReference>
<feature type="region of interest" description="Disordered" evidence="1">
    <location>
        <begin position="642"/>
        <end position="679"/>
    </location>
</feature>
<dbReference type="PANTHER" id="PTHR47938:SF35">
    <property type="entry name" value="PENTATRICOPEPTIDE REPEAT-CONTAINING PROTEIN 4, MITOCHONDRIAL-RELATED"/>
    <property type="match status" value="1"/>
</dbReference>
<dbReference type="EMBL" id="CP120629">
    <property type="protein sequence ID" value="WEW59770.1"/>
    <property type="molecule type" value="Genomic_DNA"/>
</dbReference>